<accession>A0A7T1F1T9</accession>
<dbReference type="Proteomes" id="UP000594463">
    <property type="component" value="Chromosome"/>
</dbReference>
<dbReference type="EMBL" id="CP065383">
    <property type="protein sequence ID" value="QPM67328.1"/>
    <property type="molecule type" value="Genomic_DNA"/>
</dbReference>
<feature type="domain" description="PIN" evidence="1">
    <location>
        <begin position="14"/>
        <end position="132"/>
    </location>
</feature>
<dbReference type="InterPro" id="IPR002716">
    <property type="entry name" value="PIN_dom"/>
</dbReference>
<reference evidence="2 3" key="1">
    <citation type="journal article" date="2021" name="Nat. Commun.">
        <title>Isolation of a member of the candidate phylum Atribacteria reveals a unique cell membrane structure.</title>
        <authorList>
            <person name="Taiki K."/>
            <person name="Nobu M.K."/>
            <person name="Kusada H."/>
            <person name="Meng X.-Y."/>
            <person name="Hosoki N."/>
            <person name="Uematsu K."/>
            <person name="Yoshioka H."/>
            <person name="Kamagata Y."/>
            <person name="Tamaki H."/>
        </authorList>
    </citation>
    <scope>NUCLEOTIDE SEQUENCE [LARGE SCALE GENOMIC DNA]</scope>
    <source>
        <strain evidence="2 3">RT761</strain>
    </source>
</reference>
<proteinExistence type="predicted"/>
<dbReference type="KEGG" id="alam:RT761_00529"/>
<dbReference type="Pfam" id="PF01850">
    <property type="entry name" value="PIN"/>
    <property type="match status" value="1"/>
</dbReference>
<name>A0A7T1F1T9_ATRLM</name>
<sequence length="148" mass="16962">MEKFKHLLNNHRIIALDTNCFIYYFKEKRYLKALEYLFSGIENGSFQALTSVLTITEILVKPQSLGLQNVVDEYIALLGAYPNLKIIPFTLDIAVRAAEIRSTHKLRTPDAIHLATAWENQATLFLTNDLDFPPEIGNIRIIHLNQFS</sequence>
<dbReference type="SUPFAM" id="SSF88723">
    <property type="entry name" value="PIN domain-like"/>
    <property type="match status" value="1"/>
</dbReference>
<dbReference type="InterPro" id="IPR029060">
    <property type="entry name" value="PIN-like_dom_sf"/>
</dbReference>
<evidence type="ECO:0000259" key="1">
    <source>
        <dbReference type="Pfam" id="PF01850"/>
    </source>
</evidence>
<keyword evidence="3" id="KW-1185">Reference proteome</keyword>
<dbReference type="RefSeq" id="WP_218112538.1">
    <property type="nucleotide sequence ID" value="NZ_CP065383.1"/>
</dbReference>
<evidence type="ECO:0000313" key="2">
    <source>
        <dbReference type="EMBL" id="QPM67328.1"/>
    </source>
</evidence>
<dbReference type="AlphaFoldDB" id="A0A7T1F1T9"/>
<protein>
    <recommendedName>
        <fullName evidence="1">PIN domain-containing protein</fullName>
    </recommendedName>
</protein>
<dbReference type="Gene3D" id="3.40.50.1010">
    <property type="entry name" value="5'-nuclease"/>
    <property type="match status" value="1"/>
</dbReference>
<evidence type="ECO:0000313" key="3">
    <source>
        <dbReference type="Proteomes" id="UP000594463"/>
    </source>
</evidence>
<organism evidence="2 3">
    <name type="scientific">Atribacter laminatus</name>
    <dbReference type="NCBI Taxonomy" id="2847778"/>
    <lineage>
        <taxon>Bacteria</taxon>
        <taxon>Pseudomonadati</taxon>
        <taxon>Atribacterota</taxon>
        <taxon>Atribacteria</taxon>
        <taxon>Atribacterales</taxon>
        <taxon>Atribacteraceae</taxon>
        <taxon>Atribacter</taxon>
    </lineage>
</organism>
<gene>
    <name evidence="2" type="ORF">RT761_00529</name>
</gene>